<dbReference type="AlphaFoldDB" id="A0AAP9JGK3"/>
<dbReference type="GO" id="GO:0032259">
    <property type="term" value="P:methylation"/>
    <property type="evidence" value="ECO:0007669"/>
    <property type="project" value="UniProtKB-KW"/>
</dbReference>
<gene>
    <name evidence="2" type="ORF">FXF46_02855</name>
</gene>
<dbReference type="PANTHER" id="PTHR43036">
    <property type="entry name" value="OSJNBB0011N17.9 PROTEIN"/>
    <property type="match status" value="1"/>
</dbReference>
<protein>
    <submittedName>
        <fullName evidence="2">Methyltransferase domain-containing protein</fullName>
    </submittedName>
</protein>
<keyword evidence="2" id="KW-0489">Methyltransferase</keyword>
<accession>A0AAP9JGK3</accession>
<dbReference type="PANTHER" id="PTHR43036:SF2">
    <property type="entry name" value="OS04G0481300 PROTEIN"/>
    <property type="match status" value="1"/>
</dbReference>
<feature type="domain" description="Methyltransferase type 11" evidence="1">
    <location>
        <begin position="77"/>
        <end position="150"/>
    </location>
</feature>
<name>A0AAP9JGK3_GLUTH</name>
<dbReference type="Proteomes" id="UP000323560">
    <property type="component" value="Chromosome"/>
</dbReference>
<dbReference type="EMBL" id="CP043043">
    <property type="protein sequence ID" value="QEH95312.1"/>
    <property type="molecule type" value="Genomic_DNA"/>
</dbReference>
<dbReference type="GO" id="GO:0008757">
    <property type="term" value="F:S-adenosylmethionine-dependent methyltransferase activity"/>
    <property type="evidence" value="ECO:0007669"/>
    <property type="project" value="InterPro"/>
</dbReference>
<dbReference type="InterPro" id="IPR029063">
    <property type="entry name" value="SAM-dependent_MTases_sf"/>
</dbReference>
<reference evidence="2 3" key="1">
    <citation type="submission" date="2019-08" db="EMBL/GenBank/DDBJ databases">
        <title>Gluconobacter frateurii HD924 genome.</title>
        <authorList>
            <person name="Liu Y."/>
            <person name="Zhang P."/>
        </authorList>
    </citation>
    <scope>NUCLEOTIDE SEQUENCE [LARGE SCALE GENOMIC DNA]</scope>
    <source>
        <strain evidence="2 3">HD924</strain>
    </source>
</reference>
<sequence>MHMSGTEQVEGFHAAAFTRVNNEPDTIFYAQRLPDSLMDMGARTAVTALYQTSLPVGGTVLDLMAGSLSHYPEEAHFQDVIGLGASKAALDTNPVLKTRIVQDLNADPILPFEDDSLDAITLCDGIAYLTQPLTILTEALRVLKEGAPLIVTFSDQFHQQKAVAMWQALEPEDRARLVSILLSRAGFGELDTGEVVPPEDLTAWRDTVRAVVGRKPRA</sequence>
<organism evidence="2 3">
    <name type="scientific">Gluconobacter thailandicus</name>
    <dbReference type="NCBI Taxonomy" id="257438"/>
    <lineage>
        <taxon>Bacteria</taxon>
        <taxon>Pseudomonadati</taxon>
        <taxon>Pseudomonadota</taxon>
        <taxon>Alphaproteobacteria</taxon>
        <taxon>Acetobacterales</taxon>
        <taxon>Acetobacteraceae</taxon>
        <taxon>Gluconobacter</taxon>
    </lineage>
</organism>
<evidence type="ECO:0000259" key="1">
    <source>
        <dbReference type="Pfam" id="PF08241"/>
    </source>
</evidence>
<dbReference type="SUPFAM" id="SSF53335">
    <property type="entry name" value="S-adenosyl-L-methionine-dependent methyltransferases"/>
    <property type="match status" value="1"/>
</dbReference>
<dbReference type="Pfam" id="PF08241">
    <property type="entry name" value="Methyltransf_11"/>
    <property type="match status" value="1"/>
</dbReference>
<evidence type="ECO:0000313" key="2">
    <source>
        <dbReference type="EMBL" id="QEH95312.1"/>
    </source>
</evidence>
<dbReference type="InterPro" id="IPR013216">
    <property type="entry name" value="Methyltransf_11"/>
</dbReference>
<keyword evidence="2" id="KW-0808">Transferase</keyword>
<proteinExistence type="predicted"/>
<evidence type="ECO:0000313" key="3">
    <source>
        <dbReference type="Proteomes" id="UP000323560"/>
    </source>
</evidence>
<dbReference type="KEGG" id="gti:FXF46_02855"/>
<dbReference type="Gene3D" id="3.40.50.150">
    <property type="entry name" value="Vaccinia Virus protein VP39"/>
    <property type="match status" value="1"/>
</dbReference>